<gene>
    <name evidence="2" type="ORF">TSA66_19595</name>
</gene>
<dbReference type="EMBL" id="JWJG01000028">
    <property type="protein sequence ID" value="KIF82519.1"/>
    <property type="molecule type" value="Genomic_DNA"/>
</dbReference>
<dbReference type="RefSeq" id="WP_040041193.1">
    <property type="nucleotide sequence ID" value="NZ_JWJG01000028.1"/>
</dbReference>
<sequence length="72" mass="7256">MNSQDKSSQQGSQVSRQAGGPQVAPQGTPGPGNADAAGGKLQAGSAHQPQRISQQEAQKIPADPDPDDPVSP</sequence>
<comment type="caution">
    <text evidence="2">The sequence shown here is derived from an EMBL/GenBank/DDBJ whole genome shotgun (WGS) entry which is preliminary data.</text>
</comment>
<reference evidence="2 3" key="1">
    <citation type="submission" date="2014-12" db="EMBL/GenBank/DDBJ databases">
        <title>Denitrispirillum autotrophicum gen. nov., sp. nov., Denitrifying, Facultatively Autotrophic Bacteria Isolated from Rice Paddy Soil.</title>
        <authorList>
            <person name="Ishii S."/>
            <person name="Ashida N."/>
            <person name="Ohno H."/>
            <person name="Otsuka S."/>
            <person name="Yokota A."/>
            <person name="Senoo K."/>
        </authorList>
    </citation>
    <scope>NUCLEOTIDE SEQUENCE [LARGE SCALE GENOMIC DNA]</scope>
    <source>
        <strain evidence="2 3">TSA66</strain>
    </source>
</reference>
<feature type="compositionally biased region" description="Polar residues" evidence="1">
    <location>
        <begin position="45"/>
        <end position="57"/>
    </location>
</feature>
<dbReference type="AlphaFoldDB" id="A0A0C2BR19"/>
<keyword evidence="3" id="KW-1185">Reference proteome</keyword>
<feature type="region of interest" description="Disordered" evidence="1">
    <location>
        <begin position="1"/>
        <end position="72"/>
    </location>
</feature>
<evidence type="ECO:0000313" key="2">
    <source>
        <dbReference type="EMBL" id="KIF82519.1"/>
    </source>
</evidence>
<dbReference type="OrthoDB" id="9964784at2"/>
<accession>A0A0C2BR19</accession>
<evidence type="ECO:0000256" key="1">
    <source>
        <dbReference type="SAM" id="MobiDB-lite"/>
    </source>
</evidence>
<proteinExistence type="predicted"/>
<protein>
    <submittedName>
        <fullName evidence="2">Uncharacterized protein</fullName>
    </submittedName>
</protein>
<name>A0A0C2BR19_9BURK</name>
<feature type="compositionally biased region" description="Polar residues" evidence="1">
    <location>
        <begin position="1"/>
        <end position="16"/>
    </location>
</feature>
<dbReference type="Proteomes" id="UP000031572">
    <property type="component" value="Unassembled WGS sequence"/>
</dbReference>
<organism evidence="2 3">
    <name type="scientific">Noviherbaspirillum autotrophicum</name>
    <dbReference type="NCBI Taxonomy" id="709839"/>
    <lineage>
        <taxon>Bacteria</taxon>
        <taxon>Pseudomonadati</taxon>
        <taxon>Pseudomonadota</taxon>
        <taxon>Betaproteobacteria</taxon>
        <taxon>Burkholderiales</taxon>
        <taxon>Oxalobacteraceae</taxon>
        <taxon>Noviherbaspirillum</taxon>
    </lineage>
</organism>
<evidence type="ECO:0000313" key="3">
    <source>
        <dbReference type="Proteomes" id="UP000031572"/>
    </source>
</evidence>